<sequence>MPHRCQTCGKFAKAGKACNCTTKPPAPGPYPDARLPSSSSSTATADIPGTLPIPTTSTCQPGLSTSQFEQLVAAVRAQNKLFTQAHNARRKRDQLAAKYRQEPDKKRKADLMSQFEQTGREIETLEMRCLHEKEVEMRFDPAKGHGVVCFIREVGGGGAEAEAAEGLLMLASGGGGYYAGQEGKGKGKGKSSGGGGGGGRGSGSGSGKKR</sequence>
<gene>
    <name evidence="2" type="ORF">QBC41DRAFT_388647</name>
</gene>
<dbReference type="EMBL" id="JAULSY010000031">
    <property type="protein sequence ID" value="KAK0670501.1"/>
    <property type="molecule type" value="Genomic_DNA"/>
</dbReference>
<feature type="region of interest" description="Disordered" evidence="1">
    <location>
        <begin position="179"/>
        <end position="210"/>
    </location>
</feature>
<feature type="region of interest" description="Disordered" evidence="1">
    <location>
        <begin position="29"/>
        <end position="51"/>
    </location>
</feature>
<reference evidence="2" key="1">
    <citation type="submission" date="2023-06" db="EMBL/GenBank/DDBJ databases">
        <title>Genome-scale phylogeny and comparative genomics of the fungal order Sordariales.</title>
        <authorList>
            <consortium name="Lawrence Berkeley National Laboratory"/>
            <person name="Hensen N."/>
            <person name="Bonometti L."/>
            <person name="Westerberg I."/>
            <person name="Brannstrom I.O."/>
            <person name="Guillou S."/>
            <person name="Cros-Aarteil S."/>
            <person name="Calhoun S."/>
            <person name="Haridas S."/>
            <person name="Kuo A."/>
            <person name="Mondo S."/>
            <person name="Pangilinan J."/>
            <person name="Riley R."/>
            <person name="Labutti K."/>
            <person name="Andreopoulos B."/>
            <person name="Lipzen A."/>
            <person name="Chen C."/>
            <person name="Yanf M."/>
            <person name="Daum C."/>
            <person name="Ng V."/>
            <person name="Clum A."/>
            <person name="Steindorff A."/>
            <person name="Ohm R."/>
            <person name="Martin F."/>
            <person name="Silar P."/>
            <person name="Natvig D."/>
            <person name="Lalanne C."/>
            <person name="Gautier V."/>
            <person name="Ament-Velasquez S.L."/>
            <person name="Kruys A."/>
            <person name="Hutchinson M.I."/>
            <person name="Powell A.J."/>
            <person name="Barry K."/>
            <person name="Miller A.N."/>
            <person name="Grigoriev I.V."/>
            <person name="Debuchy R."/>
            <person name="Gladieux P."/>
            <person name="Thoren M.H."/>
            <person name="Johannesson H."/>
        </authorList>
    </citation>
    <scope>NUCLEOTIDE SEQUENCE</scope>
    <source>
        <strain evidence="2">CBS 307.81</strain>
    </source>
</reference>
<evidence type="ECO:0000313" key="2">
    <source>
        <dbReference type="EMBL" id="KAK0670501.1"/>
    </source>
</evidence>
<keyword evidence="3" id="KW-1185">Reference proteome</keyword>
<evidence type="ECO:0000313" key="3">
    <source>
        <dbReference type="Proteomes" id="UP001174997"/>
    </source>
</evidence>
<evidence type="ECO:0000256" key="1">
    <source>
        <dbReference type="SAM" id="MobiDB-lite"/>
    </source>
</evidence>
<name>A0AA40DEA4_9PEZI</name>
<feature type="compositionally biased region" description="Gly residues" evidence="1">
    <location>
        <begin position="190"/>
        <end position="210"/>
    </location>
</feature>
<accession>A0AA40DEA4</accession>
<dbReference type="AlphaFoldDB" id="A0AA40DEA4"/>
<dbReference type="Proteomes" id="UP001174997">
    <property type="component" value="Unassembled WGS sequence"/>
</dbReference>
<protein>
    <submittedName>
        <fullName evidence="2">Uncharacterized protein</fullName>
    </submittedName>
</protein>
<organism evidence="2 3">
    <name type="scientific">Cercophora samala</name>
    <dbReference type="NCBI Taxonomy" id="330535"/>
    <lineage>
        <taxon>Eukaryota</taxon>
        <taxon>Fungi</taxon>
        <taxon>Dikarya</taxon>
        <taxon>Ascomycota</taxon>
        <taxon>Pezizomycotina</taxon>
        <taxon>Sordariomycetes</taxon>
        <taxon>Sordariomycetidae</taxon>
        <taxon>Sordariales</taxon>
        <taxon>Lasiosphaeriaceae</taxon>
        <taxon>Cercophora</taxon>
    </lineage>
</organism>
<comment type="caution">
    <text evidence="2">The sequence shown here is derived from an EMBL/GenBank/DDBJ whole genome shotgun (WGS) entry which is preliminary data.</text>
</comment>
<proteinExistence type="predicted"/>